<feature type="signal peptide" evidence="2">
    <location>
        <begin position="1"/>
        <end position="19"/>
    </location>
</feature>
<organism evidence="3 4">
    <name type="scientific">Ditylenchus dipsaci</name>
    <dbReference type="NCBI Taxonomy" id="166011"/>
    <lineage>
        <taxon>Eukaryota</taxon>
        <taxon>Metazoa</taxon>
        <taxon>Ecdysozoa</taxon>
        <taxon>Nematoda</taxon>
        <taxon>Chromadorea</taxon>
        <taxon>Rhabditida</taxon>
        <taxon>Tylenchina</taxon>
        <taxon>Tylenchomorpha</taxon>
        <taxon>Sphaerularioidea</taxon>
        <taxon>Anguinidae</taxon>
        <taxon>Anguininae</taxon>
        <taxon>Ditylenchus</taxon>
    </lineage>
</organism>
<sequence>MRPILFFVIAIALVSGVDSWKHDARPMPVCNDIFSEIVTASGNFVAAGLKRINDDQFAVFMMSGGQEYLSDSFANTEYTSQIFVVSAKEVLSYLVLKIVSIVRIVLRWSKKMGSNVLVILLKGNGLFACLISKQFAIWLVCIEGPAVRMNAIYCNKFTGQMSASTFITSILIIVSTIVSAKARIYTRFSFGTLINLKSKICQPLVSINSQSPWPTDRPYRGLPRCHDHRCMFKPIQKFSTHTEADDDSISNKKD</sequence>
<evidence type="ECO:0000256" key="1">
    <source>
        <dbReference type="SAM" id="Phobius"/>
    </source>
</evidence>
<feature type="transmembrane region" description="Helical" evidence="1">
    <location>
        <begin position="118"/>
        <end position="140"/>
    </location>
</feature>
<dbReference type="WBParaSite" id="jg18689">
    <property type="protein sequence ID" value="jg18689"/>
    <property type="gene ID" value="jg18689"/>
</dbReference>
<reference evidence="4" key="1">
    <citation type="submission" date="2022-11" db="UniProtKB">
        <authorList>
            <consortium name="WormBaseParasite"/>
        </authorList>
    </citation>
    <scope>IDENTIFICATION</scope>
</reference>
<evidence type="ECO:0000256" key="2">
    <source>
        <dbReference type="SAM" id="SignalP"/>
    </source>
</evidence>
<accession>A0A915DEB8</accession>
<keyword evidence="1" id="KW-0812">Transmembrane</keyword>
<keyword evidence="2" id="KW-0732">Signal</keyword>
<dbReference type="AlphaFoldDB" id="A0A915DEB8"/>
<keyword evidence="1" id="KW-1133">Transmembrane helix</keyword>
<evidence type="ECO:0000313" key="3">
    <source>
        <dbReference type="Proteomes" id="UP000887574"/>
    </source>
</evidence>
<keyword evidence="3" id="KW-1185">Reference proteome</keyword>
<name>A0A915DEB8_9BILA</name>
<feature type="transmembrane region" description="Helical" evidence="1">
    <location>
        <begin position="160"/>
        <end position="180"/>
    </location>
</feature>
<keyword evidence="1" id="KW-0472">Membrane</keyword>
<proteinExistence type="predicted"/>
<feature type="chain" id="PRO_5037456332" evidence="2">
    <location>
        <begin position="20"/>
        <end position="254"/>
    </location>
</feature>
<dbReference type="Proteomes" id="UP000887574">
    <property type="component" value="Unplaced"/>
</dbReference>
<evidence type="ECO:0000313" key="4">
    <source>
        <dbReference type="WBParaSite" id="jg18689"/>
    </source>
</evidence>
<protein>
    <submittedName>
        <fullName evidence="4">Uncharacterized protein</fullName>
    </submittedName>
</protein>